<protein>
    <submittedName>
        <fullName evidence="2">Uncharacterized protein</fullName>
    </submittedName>
</protein>
<evidence type="ECO:0000313" key="2">
    <source>
        <dbReference type="EMBL" id="JAD97229.1"/>
    </source>
</evidence>
<evidence type="ECO:0000256" key="1">
    <source>
        <dbReference type="SAM" id="MobiDB-lite"/>
    </source>
</evidence>
<organism evidence="2">
    <name type="scientific">Arundo donax</name>
    <name type="common">Giant reed</name>
    <name type="synonym">Donax arundinaceus</name>
    <dbReference type="NCBI Taxonomy" id="35708"/>
    <lineage>
        <taxon>Eukaryota</taxon>
        <taxon>Viridiplantae</taxon>
        <taxon>Streptophyta</taxon>
        <taxon>Embryophyta</taxon>
        <taxon>Tracheophyta</taxon>
        <taxon>Spermatophyta</taxon>
        <taxon>Magnoliopsida</taxon>
        <taxon>Liliopsida</taxon>
        <taxon>Poales</taxon>
        <taxon>Poaceae</taxon>
        <taxon>PACMAD clade</taxon>
        <taxon>Arundinoideae</taxon>
        <taxon>Arundineae</taxon>
        <taxon>Arundo</taxon>
    </lineage>
</organism>
<feature type="region of interest" description="Disordered" evidence="1">
    <location>
        <begin position="100"/>
        <end position="128"/>
    </location>
</feature>
<name>A0A0A9E906_ARUDO</name>
<reference evidence="2" key="2">
    <citation type="journal article" date="2015" name="Data Brief">
        <title>Shoot transcriptome of the giant reed, Arundo donax.</title>
        <authorList>
            <person name="Barrero R.A."/>
            <person name="Guerrero F.D."/>
            <person name="Moolhuijzen P."/>
            <person name="Goolsby J.A."/>
            <person name="Tidwell J."/>
            <person name="Bellgard S.E."/>
            <person name="Bellgard M.I."/>
        </authorList>
    </citation>
    <scope>NUCLEOTIDE SEQUENCE</scope>
    <source>
        <tissue evidence="2">Shoot tissue taken approximately 20 cm above the soil surface</tissue>
    </source>
</reference>
<dbReference type="AlphaFoldDB" id="A0A0A9E906"/>
<reference evidence="2" key="1">
    <citation type="submission" date="2014-09" db="EMBL/GenBank/DDBJ databases">
        <authorList>
            <person name="Magalhaes I.L.F."/>
            <person name="Oliveira U."/>
            <person name="Santos F.R."/>
            <person name="Vidigal T.H.D.A."/>
            <person name="Brescovit A.D."/>
            <person name="Santos A.J."/>
        </authorList>
    </citation>
    <scope>NUCLEOTIDE SEQUENCE</scope>
    <source>
        <tissue evidence="2">Shoot tissue taken approximately 20 cm above the soil surface</tissue>
    </source>
</reference>
<proteinExistence type="predicted"/>
<sequence length="128" mass="13901">MRARDALLGGRRRGLAFFRHQAVHRRRLERFGNGGFGFSLRCAARGAHHQLVEAPVAVEVEAEEELVELLLVLVTTEPSAPANCCPRRARVDLISVPSMPQALPAPPPALGSGRPPPRRIRCAGEGRA</sequence>
<dbReference type="EMBL" id="GBRH01200666">
    <property type="protein sequence ID" value="JAD97229.1"/>
    <property type="molecule type" value="Transcribed_RNA"/>
</dbReference>
<accession>A0A0A9E906</accession>